<organism evidence="13 14">
    <name type="scientific">Anas platyrhynchos</name>
    <name type="common">Mallard</name>
    <name type="synonym">Anas boschas</name>
    <dbReference type="NCBI Taxonomy" id="8839"/>
    <lineage>
        <taxon>Eukaryota</taxon>
        <taxon>Metazoa</taxon>
        <taxon>Chordata</taxon>
        <taxon>Craniata</taxon>
        <taxon>Vertebrata</taxon>
        <taxon>Euteleostomi</taxon>
        <taxon>Archelosauria</taxon>
        <taxon>Archosauria</taxon>
        <taxon>Dinosauria</taxon>
        <taxon>Saurischia</taxon>
        <taxon>Theropoda</taxon>
        <taxon>Coelurosauria</taxon>
        <taxon>Aves</taxon>
        <taxon>Neognathae</taxon>
        <taxon>Galloanserae</taxon>
        <taxon>Anseriformes</taxon>
        <taxon>Anatidae</taxon>
        <taxon>Anatinae</taxon>
        <taxon>Anas</taxon>
    </lineage>
</organism>
<evidence type="ECO:0000256" key="12">
    <source>
        <dbReference type="SAM" id="MobiDB-lite"/>
    </source>
</evidence>
<evidence type="ECO:0000313" key="14">
    <source>
        <dbReference type="Proteomes" id="UP000296049"/>
    </source>
</evidence>
<keyword evidence="4" id="KW-0963">Cytoplasm</keyword>
<feature type="non-terminal residue" evidence="13">
    <location>
        <position position="33"/>
    </location>
</feature>
<comment type="similarity">
    <text evidence="3">Belongs to the MARCKS family.</text>
</comment>
<keyword evidence="7" id="KW-0472">Membrane</keyword>
<evidence type="ECO:0000256" key="3">
    <source>
        <dbReference type="ARBA" id="ARBA00006456"/>
    </source>
</evidence>
<keyword evidence="10" id="KW-0449">Lipoprotein</keyword>
<evidence type="ECO:0000256" key="10">
    <source>
        <dbReference type="ARBA" id="ARBA00023288"/>
    </source>
</evidence>
<evidence type="ECO:0000256" key="1">
    <source>
        <dbReference type="ARBA" id="ARBA00004245"/>
    </source>
</evidence>
<proteinExistence type="inferred from homology"/>
<dbReference type="GO" id="GO:0005737">
    <property type="term" value="C:cytoplasm"/>
    <property type="evidence" value="ECO:0007669"/>
    <property type="project" value="TreeGrafter"/>
</dbReference>
<evidence type="ECO:0000256" key="4">
    <source>
        <dbReference type="ARBA" id="ARBA00022490"/>
    </source>
</evidence>
<dbReference type="EMBL" id="KB742416">
    <property type="protein sequence ID" value="EOB08830.1"/>
    <property type="molecule type" value="Genomic_DNA"/>
</dbReference>
<evidence type="ECO:0000256" key="9">
    <source>
        <dbReference type="ARBA" id="ARBA00023212"/>
    </source>
</evidence>
<feature type="region of interest" description="Disordered" evidence="12">
    <location>
        <begin position="1"/>
        <end position="33"/>
    </location>
</feature>
<evidence type="ECO:0000256" key="7">
    <source>
        <dbReference type="ARBA" id="ARBA00023136"/>
    </source>
</evidence>
<keyword evidence="5" id="KW-0519">Myristate</keyword>
<dbReference type="PANTHER" id="PTHR14353">
    <property type="entry name" value="MYRISTOYLATED ALANINE-RICH C-KINASE SUBSTRATE MARCKS"/>
    <property type="match status" value="1"/>
</dbReference>
<dbReference type="GO" id="GO:0007417">
    <property type="term" value="P:central nervous system development"/>
    <property type="evidence" value="ECO:0007669"/>
    <property type="project" value="TreeGrafter"/>
</dbReference>
<dbReference type="Pfam" id="PF02063">
    <property type="entry name" value="MARCKS"/>
    <property type="match status" value="1"/>
</dbReference>
<keyword evidence="9" id="KW-0206">Cytoskeleton</keyword>
<dbReference type="GO" id="GO:0005516">
    <property type="term" value="F:calmodulin binding"/>
    <property type="evidence" value="ECO:0007669"/>
    <property type="project" value="UniProtKB-KW"/>
</dbReference>
<dbReference type="PANTHER" id="PTHR14353:SF9">
    <property type="entry name" value="MYRISTOYLATED ALANINE-RICH C-KINASE SUBSTRATE"/>
    <property type="match status" value="1"/>
</dbReference>
<dbReference type="AlphaFoldDB" id="R0M3Z3"/>
<keyword evidence="8" id="KW-0009">Actin-binding</keyword>
<gene>
    <name evidence="13" type="ORF">Anapl_13618</name>
</gene>
<dbReference type="GO" id="GO:0007015">
    <property type="term" value="P:actin filament organization"/>
    <property type="evidence" value="ECO:0007669"/>
    <property type="project" value="TreeGrafter"/>
</dbReference>
<accession>R0M3Z3</accession>
<dbReference type="GO" id="GO:0016301">
    <property type="term" value="F:kinase activity"/>
    <property type="evidence" value="ECO:0007669"/>
    <property type="project" value="UniProtKB-KW"/>
</dbReference>
<keyword evidence="13" id="KW-0808">Transferase</keyword>
<name>R0M3Z3_ANAPL</name>
<evidence type="ECO:0000256" key="2">
    <source>
        <dbReference type="ARBA" id="ARBA00004635"/>
    </source>
</evidence>
<dbReference type="GO" id="GO:0051015">
    <property type="term" value="F:actin filament binding"/>
    <property type="evidence" value="ECO:0007669"/>
    <property type="project" value="TreeGrafter"/>
</dbReference>
<keyword evidence="6" id="KW-0112">Calmodulin-binding</keyword>
<keyword evidence="14" id="KW-1185">Reference proteome</keyword>
<dbReference type="InterPro" id="IPR002101">
    <property type="entry name" value="MARCKS"/>
</dbReference>
<evidence type="ECO:0000256" key="6">
    <source>
        <dbReference type="ARBA" id="ARBA00022860"/>
    </source>
</evidence>
<evidence type="ECO:0000256" key="11">
    <source>
        <dbReference type="ARBA" id="ARBA00039440"/>
    </source>
</evidence>
<dbReference type="HOGENOM" id="CLU_3386935_0_0_1"/>
<keyword evidence="13" id="KW-0418">Kinase</keyword>
<sequence>MGAQFSKTAAKGEASAEKPGEAVAASPSKANGQ</sequence>
<dbReference type="PRINTS" id="PR00963">
    <property type="entry name" value="MARCKS"/>
</dbReference>
<dbReference type="GO" id="GO:0005886">
    <property type="term" value="C:plasma membrane"/>
    <property type="evidence" value="ECO:0007669"/>
    <property type="project" value="TreeGrafter"/>
</dbReference>
<comment type="subcellular location">
    <subcellularLocation>
        <location evidence="1">Cytoplasm</location>
        <location evidence="1">Cytoskeleton</location>
    </subcellularLocation>
    <subcellularLocation>
        <location evidence="2">Membrane</location>
        <topology evidence="2">Lipid-anchor</topology>
    </subcellularLocation>
</comment>
<protein>
    <recommendedName>
        <fullName evidence="11">Myristoylated alanine-rich C-kinase substrate</fullName>
    </recommendedName>
</protein>
<dbReference type="GO" id="GO:0032432">
    <property type="term" value="C:actin filament bundle"/>
    <property type="evidence" value="ECO:0007669"/>
    <property type="project" value="TreeGrafter"/>
</dbReference>
<evidence type="ECO:0000256" key="5">
    <source>
        <dbReference type="ARBA" id="ARBA00022707"/>
    </source>
</evidence>
<evidence type="ECO:0000313" key="13">
    <source>
        <dbReference type="EMBL" id="EOB08830.1"/>
    </source>
</evidence>
<dbReference type="Proteomes" id="UP000296049">
    <property type="component" value="Unassembled WGS sequence"/>
</dbReference>
<evidence type="ECO:0000256" key="8">
    <source>
        <dbReference type="ARBA" id="ARBA00023203"/>
    </source>
</evidence>
<reference evidence="14" key="1">
    <citation type="journal article" date="2013" name="Nat. Genet.">
        <title>The duck genome and transcriptome provide insight into an avian influenza virus reservoir species.</title>
        <authorList>
            <person name="Huang Y."/>
            <person name="Li Y."/>
            <person name="Burt D.W."/>
            <person name="Chen H."/>
            <person name="Zhang Y."/>
            <person name="Qian W."/>
            <person name="Kim H."/>
            <person name="Gan S."/>
            <person name="Zhao Y."/>
            <person name="Li J."/>
            <person name="Yi K."/>
            <person name="Feng H."/>
            <person name="Zhu P."/>
            <person name="Li B."/>
            <person name="Liu Q."/>
            <person name="Fairley S."/>
            <person name="Magor K.E."/>
            <person name="Du Z."/>
            <person name="Hu X."/>
            <person name="Goodman L."/>
            <person name="Tafer H."/>
            <person name="Vignal A."/>
            <person name="Lee T."/>
            <person name="Kim K.W."/>
            <person name="Sheng Z."/>
            <person name="An Y."/>
            <person name="Searle S."/>
            <person name="Herrero J."/>
            <person name="Groenen M.A."/>
            <person name="Crooijmans R.P."/>
            <person name="Faraut T."/>
            <person name="Cai Q."/>
            <person name="Webster R.G."/>
            <person name="Aldridge J.R."/>
            <person name="Warren W.C."/>
            <person name="Bartschat S."/>
            <person name="Kehr S."/>
            <person name="Marz M."/>
            <person name="Stadler P.F."/>
            <person name="Smith J."/>
            <person name="Kraus R.H."/>
            <person name="Zhao Y."/>
            <person name="Ren L."/>
            <person name="Fei J."/>
            <person name="Morisson M."/>
            <person name="Kaiser P."/>
            <person name="Griffin D.K."/>
            <person name="Rao M."/>
            <person name="Pitel F."/>
            <person name="Wang J."/>
            <person name="Li N."/>
        </authorList>
    </citation>
    <scope>NUCLEOTIDE SEQUENCE [LARGE SCALE GENOMIC DNA]</scope>
</reference>